<reference evidence="3" key="1">
    <citation type="submission" date="2019-10" db="EMBL/GenBank/DDBJ databases">
        <title>Streptomyces sp. nov., a novel actinobacterium isolated from alkaline environment.</title>
        <authorList>
            <person name="Golinska P."/>
        </authorList>
    </citation>
    <scope>NUCLEOTIDE SEQUENCE [LARGE SCALE GENOMIC DNA]</scope>
    <source>
        <strain evidence="3">DSM 42118</strain>
    </source>
</reference>
<dbReference type="AlphaFoldDB" id="A0A7W3THT5"/>
<dbReference type="RefSeq" id="WP_182608349.1">
    <property type="nucleotide sequence ID" value="NZ_VKHT01001378.1"/>
</dbReference>
<dbReference type="GO" id="GO:0032259">
    <property type="term" value="P:methylation"/>
    <property type="evidence" value="ECO:0007669"/>
    <property type="project" value="UniProtKB-KW"/>
</dbReference>
<protein>
    <submittedName>
        <fullName evidence="2">Methyltransferase domain-containing protein</fullName>
    </submittedName>
</protein>
<dbReference type="GO" id="GO:0008757">
    <property type="term" value="F:S-adenosylmethionine-dependent methyltransferase activity"/>
    <property type="evidence" value="ECO:0007669"/>
    <property type="project" value="InterPro"/>
</dbReference>
<dbReference type="InterPro" id="IPR013216">
    <property type="entry name" value="Methyltransf_11"/>
</dbReference>
<dbReference type="PANTHER" id="PTHR42912">
    <property type="entry name" value="METHYLTRANSFERASE"/>
    <property type="match status" value="1"/>
</dbReference>
<dbReference type="SUPFAM" id="SSF53335">
    <property type="entry name" value="S-adenosyl-L-methionine-dependent methyltransferases"/>
    <property type="match status" value="1"/>
</dbReference>
<dbReference type="Gene3D" id="3.40.50.150">
    <property type="entry name" value="Vaccinia Virus protein VP39"/>
    <property type="match status" value="1"/>
</dbReference>
<keyword evidence="2" id="KW-0808">Transferase</keyword>
<evidence type="ECO:0000259" key="1">
    <source>
        <dbReference type="Pfam" id="PF08241"/>
    </source>
</evidence>
<gene>
    <name evidence="2" type="ORF">FNQ90_24025</name>
</gene>
<feature type="non-terminal residue" evidence="2">
    <location>
        <position position="215"/>
    </location>
</feature>
<dbReference type="Proteomes" id="UP000538929">
    <property type="component" value="Unassembled WGS sequence"/>
</dbReference>
<keyword evidence="2" id="KW-0489">Methyltransferase</keyword>
<dbReference type="CDD" id="cd02440">
    <property type="entry name" value="AdoMet_MTases"/>
    <property type="match status" value="1"/>
</dbReference>
<dbReference type="EMBL" id="VKHT01001378">
    <property type="protein sequence ID" value="MBB0247109.1"/>
    <property type="molecule type" value="Genomic_DNA"/>
</dbReference>
<dbReference type="Pfam" id="PF08241">
    <property type="entry name" value="Methyltransf_11"/>
    <property type="match status" value="1"/>
</dbReference>
<name>A0A7W3THT5_9ACTN</name>
<evidence type="ECO:0000313" key="2">
    <source>
        <dbReference type="EMBL" id="MBB0247109.1"/>
    </source>
</evidence>
<keyword evidence="3" id="KW-1185">Reference proteome</keyword>
<organism evidence="2 3">
    <name type="scientific">Streptomyces alkaliphilus</name>
    <dbReference type="NCBI Taxonomy" id="1472722"/>
    <lineage>
        <taxon>Bacteria</taxon>
        <taxon>Bacillati</taxon>
        <taxon>Actinomycetota</taxon>
        <taxon>Actinomycetes</taxon>
        <taxon>Kitasatosporales</taxon>
        <taxon>Streptomycetaceae</taxon>
        <taxon>Streptomyces</taxon>
    </lineage>
</organism>
<sequence>MDITITRGGARAGAERAGTRNGYVHGYGAREAERLTTQADVLASLVHGDREAVGGPVTGRVLEAGCGTGAQTGHLLAVPGTRVDAVDLSAPSLTRARARHAEATAAGRVRWHRADVTDLPFPDASFDHVFGCFVLEHLAEPHRALAEWLRVLRPGGGLTVVEGDHGSTLLHPDSGAARAVIAGQARAQERAGGDAFIGRRLAPLVRGAGFGEVVV</sequence>
<accession>A0A7W3THT5</accession>
<comment type="caution">
    <text evidence="2">The sequence shown here is derived from an EMBL/GenBank/DDBJ whole genome shotgun (WGS) entry which is preliminary data.</text>
</comment>
<proteinExistence type="predicted"/>
<dbReference type="InterPro" id="IPR029063">
    <property type="entry name" value="SAM-dependent_MTases_sf"/>
</dbReference>
<dbReference type="PANTHER" id="PTHR42912:SF93">
    <property type="entry name" value="N6-ADENOSINE-METHYLTRANSFERASE TMT1A"/>
    <property type="match status" value="1"/>
</dbReference>
<evidence type="ECO:0000313" key="3">
    <source>
        <dbReference type="Proteomes" id="UP000538929"/>
    </source>
</evidence>
<dbReference type="InterPro" id="IPR050508">
    <property type="entry name" value="Methyltransf_Superfamily"/>
</dbReference>
<feature type="domain" description="Methyltransferase type 11" evidence="1">
    <location>
        <begin position="62"/>
        <end position="158"/>
    </location>
</feature>